<name>A0ABD0S359_CIRMR</name>
<proteinExistence type="predicted"/>
<evidence type="ECO:0000313" key="1">
    <source>
        <dbReference type="EMBL" id="KAL0204477.1"/>
    </source>
</evidence>
<accession>A0ABD0S359</accession>
<feature type="non-terminal residue" evidence="1">
    <location>
        <position position="1"/>
    </location>
</feature>
<sequence length="117" mass="12558">SPRVHGENVFCDAEMLEDFGDVLFKERLSIDSVTVRGCPAPPRDLYADAGSPVYAGCHPLPSAESTYLSSVPPRASGLSTAAAPPVSFFQWQIQHEEEKLAALSHVELTARDGDGDT</sequence>
<gene>
    <name evidence="1" type="ORF">M9458_002495</name>
</gene>
<dbReference type="EMBL" id="JAMKFB020000001">
    <property type="protein sequence ID" value="KAL0204477.1"/>
    <property type="molecule type" value="Genomic_DNA"/>
</dbReference>
<dbReference type="AlphaFoldDB" id="A0ABD0S359"/>
<keyword evidence="2" id="KW-1185">Reference proteome</keyword>
<feature type="non-terminal residue" evidence="1">
    <location>
        <position position="117"/>
    </location>
</feature>
<reference evidence="1 2" key="1">
    <citation type="submission" date="2024-05" db="EMBL/GenBank/DDBJ databases">
        <title>Genome sequencing and assembly of Indian major carp, Cirrhinus mrigala (Hamilton, 1822).</title>
        <authorList>
            <person name="Mohindra V."/>
            <person name="Chowdhury L.M."/>
            <person name="Lal K."/>
            <person name="Jena J.K."/>
        </authorList>
    </citation>
    <scope>NUCLEOTIDE SEQUENCE [LARGE SCALE GENOMIC DNA]</scope>
    <source>
        <strain evidence="1">CM1030</strain>
        <tissue evidence="1">Blood</tissue>
    </source>
</reference>
<protein>
    <submittedName>
        <fullName evidence="1">Uncharacterized protein</fullName>
    </submittedName>
</protein>
<organism evidence="1 2">
    <name type="scientific">Cirrhinus mrigala</name>
    <name type="common">Mrigala</name>
    <dbReference type="NCBI Taxonomy" id="683832"/>
    <lineage>
        <taxon>Eukaryota</taxon>
        <taxon>Metazoa</taxon>
        <taxon>Chordata</taxon>
        <taxon>Craniata</taxon>
        <taxon>Vertebrata</taxon>
        <taxon>Euteleostomi</taxon>
        <taxon>Actinopterygii</taxon>
        <taxon>Neopterygii</taxon>
        <taxon>Teleostei</taxon>
        <taxon>Ostariophysi</taxon>
        <taxon>Cypriniformes</taxon>
        <taxon>Cyprinidae</taxon>
        <taxon>Labeoninae</taxon>
        <taxon>Labeonini</taxon>
        <taxon>Cirrhinus</taxon>
    </lineage>
</organism>
<comment type="caution">
    <text evidence="1">The sequence shown here is derived from an EMBL/GenBank/DDBJ whole genome shotgun (WGS) entry which is preliminary data.</text>
</comment>
<evidence type="ECO:0000313" key="2">
    <source>
        <dbReference type="Proteomes" id="UP001529510"/>
    </source>
</evidence>
<dbReference type="Proteomes" id="UP001529510">
    <property type="component" value="Unassembled WGS sequence"/>
</dbReference>